<dbReference type="GO" id="GO:0008360">
    <property type="term" value="P:regulation of cell shape"/>
    <property type="evidence" value="ECO:0007669"/>
    <property type="project" value="UniProtKB-KW"/>
</dbReference>
<dbReference type="PANTHER" id="PTHR32282:SF11">
    <property type="entry name" value="PENICILLIN-BINDING PROTEIN 1B"/>
    <property type="match status" value="1"/>
</dbReference>
<dbReference type="InterPro" id="IPR012338">
    <property type="entry name" value="Beta-lactam/transpept-like"/>
</dbReference>
<dbReference type="GO" id="GO:0009002">
    <property type="term" value="F:serine-type D-Ala-D-Ala carboxypeptidase activity"/>
    <property type="evidence" value="ECO:0007669"/>
    <property type="project" value="UniProtKB-EC"/>
</dbReference>
<evidence type="ECO:0000256" key="5">
    <source>
        <dbReference type="ARBA" id="ARBA00022960"/>
    </source>
</evidence>
<evidence type="ECO:0000256" key="9">
    <source>
        <dbReference type="ARBA" id="ARBA00034000"/>
    </source>
</evidence>
<dbReference type="GO" id="GO:0009252">
    <property type="term" value="P:peptidoglycan biosynthetic process"/>
    <property type="evidence" value="ECO:0007669"/>
    <property type="project" value="UniProtKB-KW"/>
</dbReference>
<evidence type="ECO:0000313" key="11">
    <source>
        <dbReference type="EMBL" id="NMU87397.1"/>
    </source>
</evidence>
<keyword evidence="4" id="KW-0808">Transferase</keyword>
<evidence type="ECO:0000313" key="12">
    <source>
        <dbReference type="Proteomes" id="UP000518904"/>
    </source>
</evidence>
<dbReference type="GO" id="GO:0030288">
    <property type="term" value="C:outer membrane-bounded periplasmic space"/>
    <property type="evidence" value="ECO:0007669"/>
    <property type="project" value="TreeGrafter"/>
</dbReference>
<dbReference type="PANTHER" id="PTHR32282">
    <property type="entry name" value="BINDING PROTEIN TRANSPEPTIDASE, PUTATIVE-RELATED"/>
    <property type="match status" value="1"/>
</dbReference>
<dbReference type="AlphaFoldDB" id="A0A7Y0XGD7"/>
<comment type="catalytic activity">
    <reaction evidence="9">
        <text>Preferential cleavage: (Ac)2-L-Lys-D-Ala-|-D-Ala. Also transpeptidation of peptidyl-alanyl moieties that are N-acyl substituents of D-alanine.</text>
        <dbReference type="EC" id="3.4.16.4"/>
    </reaction>
</comment>
<dbReference type="Gene3D" id="3.40.710.10">
    <property type="entry name" value="DD-peptidase/beta-lactamase superfamily"/>
    <property type="match status" value="1"/>
</dbReference>
<protein>
    <submittedName>
        <fullName evidence="11">Penicillin-binding protein 1B</fullName>
    </submittedName>
</protein>
<comment type="caution">
    <text evidence="11">The sequence shown here is derived from an EMBL/GenBank/DDBJ whole genome shotgun (WGS) entry which is preliminary data.</text>
</comment>
<keyword evidence="7" id="KW-0472">Membrane</keyword>
<comment type="subcellular location">
    <subcellularLocation>
        <location evidence="1">Membrane</location>
    </subcellularLocation>
</comment>
<reference evidence="11 12" key="1">
    <citation type="submission" date="2020-04" db="EMBL/GenBank/DDBJ databases">
        <title>Whole-genome sequencing of Vibrio spp. from China reveals different genetic environments of blaCTX-M-14 among diverse lineages.</title>
        <authorList>
            <person name="Zheng Z."/>
            <person name="Ye L."/>
            <person name="Chen S."/>
        </authorList>
    </citation>
    <scope>NUCLEOTIDE SEQUENCE [LARGE SCALE GENOMIC DNA]</scope>
    <source>
        <strain evidence="11 12">Vb0551</strain>
    </source>
</reference>
<dbReference type="InterPro" id="IPR050396">
    <property type="entry name" value="Glycosyltr_51/Transpeptidase"/>
</dbReference>
<keyword evidence="5" id="KW-0133">Cell shape</keyword>
<dbReference type="GO" id="GO:0071555">
    <property type="term" value="P:cell wall organization"/>
    <property type="evidence" value="ECO:0007669"/>
    <property type="project" value="UniProtKB-KW"/>
</dbReference>
<evidence type="ECO:0000256" key="8">
    <source>
        <dbReference type="ARBA" id="ARBA00023316"/>
    </source>
</evidence>
<dbReference type="EMBL" id="JABCLB010002626">
    <property type="protein sequence ID" value="NMU87397.1"/>
    <property type="molecule type" value="Genomic_DNA"/>
</dbReference>
<evidence type="ECO:0000256" key="1">
    <source>
        <dbReference type="ARBA" id="ARBA00004370"/>
    </source>
</evidence>
<sequence>LRVFTSLDPVSQSKMEQAIAKKIPELAKRGGKELEAAAVAVDRHSGEVRAMVGGKRVGYEGFNRALNASRPIGSLVKPAIYLTALEQPDKYNLGTTLHDTPLSLKSSKGNVW</sequence>
<accession>A0A7Y0XGD7</accession>
<keyword evidence="6" id="KW-0573">Peptidoglycan synthesis</keyword>
<keyword evidence="2" id="KW-1003">Cell membrane</keyword>
<evidence type="ECO:0000256" key="4">
    <source>
        <dbReference type="ARBA" id="ARBA00022679"/>
    </source>
</evidence>
<evidence type="ECO:0000256" key="2">
    <source>
        <dbReference type="ARBA" id="ARBA00022475"/>
    </source>
</evidence>
<proteinExistence type="predicted"/>
<dbReference type="GO" id="GO:0016020">
    <property type="term" value="C:membrane"/>
    <property type="evidence" value="ECO:0007669"/>
    <property type="project" value="UniProtKB-SubCell"/>
</dbReference>
<dbReference type="Proteomes" id="UP000518904">
    <property type="component" value="Unassembled WGS sequence"/>
</dbReference>
<evidence type="ECO:0000256" key="7">
    <source>
        <dbReference type="ARBA" id="ARBA00023136"/>
    </source>
</evidence>
<feature type="non-terminal residue" evidence="11">
    <location>
        <position position="1"/>
    </location>
</feature>
<evidence type="ECO:0000256" key="6">
    <source>
        <dbReference type="ARBA" id="ARBA00022984"/>
    </source>
</evidence>
<dbReference type="GO" id="GO:0008955">
    <property type="term" value="F:peptidoglycan glycosyltransferase activity"/>
    <property type="evidence" value="ECO:0007669"/>
    <property type="project" value="UniProtKB-EC"/>
</dbReference>
<keyword evidence="3" id="KW-0328">Glycosyltransferase</keyword>
<comment type="catalytic activity">
    <reaction evidence="10">
        <text>[GlcNAc-(1-&gt;4)-Mur2Ac(oyl-L-Ala-gamma-D-Glu-L-Lys-D-Ala-D-Ala)](n)-di-trans,octa-cis-undecaprenyl diphosphate + beta-D-GlcNAc-(1-&gt;4)-Mur2Ac(oyl-L-Ala-gamma-D-Glu-L-Lys-D-Ala-D-Ala)-di-trans,octa-cis-undecaprenyl diphosphate = [GlcNAc-(1-&gt;4)-Mur2Ac(oyl-L-Ala-gamma-D-Glu-L-Lys-D-Ala-D-Ala)](n+1)-di-trans,octa-cis-undecaprenyl diphosphate + di-trans,octa-cis-undecaprenyl diphosphate + H(+)</text>
        <dbReference type="Rhea" id="RHEA:23708"/>
        <dbReference type="Rhea" id="RHEA-COMP:9602"/>
        <dbReference type="Rhea" id="RHEA-COMP:9603"/>
        <dbReference type="ChEBI" id="CHEBI:15378"/>
        <dbReference type="ChEBI" id="CHEBI:58405"/>
        <dbReference type="ChEBI" id="CHEBI:60033"/>
        <dbReference type="ChEBI" id="CHEBI:78435"/>
        <dbReference type="EC" id="2.4.99.28"/>
    </reaction>
</comment>
<dbReference type="SUPFAM" id="SSF56601">
    <property type="entry name" value="beta-lactamase/transpeptidase-like"/>
    <property type="match status" value="1"/>
</dbReference>
<organism evidence="11 12">
    <name type="scientific">Vibrio parahaemolyticus</name>
    <dbReference type="NCBI Taxonomy" id="670"/>
    <lineage>
        <taxon>Bacteria</taxon>
        <taxon>Pseudomonadati</taxon>
        <taxon>Pseudomonadota</taxon>
        <taxon>Gammaproteobacteria</taxon>
        <taxon>Vibrionales</taxon>
        <taxon>Vibrionaceae</taxon>
        <taxon>Vibrio</taxon>
    </lineage>
</organism>
<feature type="non-terminal residue" evidence="11">
    <location>
        <position position="112"/>
    </location>
</feature>
<gene>
    <name evidence="11" type="ORF">HKB16_31600</name>
</gene>
<keyword evidence="8" id="KW-0961">Cell wall biogenesis/degradation</keyword>
<name>A0A7Y0XGD7_VIBPH</name>
<evidence type="ECO:0000256" key="3">
    <source>
        <dbReference type="ARBA" id="ARBA00022676"/>
    </source>
</evidence>
<evidence type="ECO:0000256" key="10">
    <source>
        <dbReference type="ARBA" id="ARBA00049902"/>
    </source>
</evidence>